<evidence type="ECO:0000313" key="12">
    <source>
        <dbReference type="Proteomes" id="UP000441717"/>
    </source>
</evidence>
<dbReference type="SUPFAM" id="SSF46767">
    <property type="entry name" value="Methylated DNA-protein cysteine methyltransferase, C-terminal domain"/>
    <property type="match status" value="1"/>
</dbReference>
<evidence type="ECO:0000256" key="6">
    <source>
        <dbReference type="ARBA" id="ARBA00022763"/>
    </source>
</evidence>
<gene>
    <name evidence="11" type="ORF">GFC01_02580</name>
</gene>
<name>A0A6N7INJ4_9FIRM</name>
<keyword evidence="5 11" id="KW-0808">Transferase</keyword>
<evidence type="ECO:0000256" key="1">
    <source>
        <dbReference type="ARBA" id="ARBA00001286"/>
    </source>
</evidence>
<dbReference type="PANTHER" id="PTHR10815:SF13">
    <property type="entry name" value="METHYLATED-DNA--PROTEIN-CYSTEINE METHYLTRANSFERASE"/>
    <property type="match status" value="1"/>
</dbReference>
<dbReference type="GO" id="GO:0003908">
    <property type="term" value="F:methylated-DNA-[protein]-cysteine S-methyltransferase activity"/>
    <property type="evidence" value="ECO:0007669"/>
    <property type="project" value="UniProtKB-EC"/>
</dbReference>
<comment type="catalytic activity">
    <reaction evidence="8">
        <text>a 6-O-methyl-2'-deoxyguanosine in DNA + L-cysteinyl-[protein] = S-methyl-L-cysteinyl-[protein] + a 2'-deoxyguanosine in DNA</text>
        <dbReference type="Rhea" id="RHEA:24000"/>
        <dbReference type="Rhea" id="RHEA-COMP:10131"/>
        <dbReference type="Rhea" id="RHEA-COMP:10132"/>
        <dbReference type="Rhea" id="RHEA-COMP:11367"/>
        <dbReference type="Rhea" id="RHEA-COMP:11368"/>
        <dbReference type="ChEBI" id="CHEBI:29950"/>
        <dbReference type="ChEBI" id="CHEBI:82612"/>
        <dbReference type="ChEBI" id="CHEBI:85445"/>
        <dbReference type="ChEBI" id="CHEBI:85448"/>
        <dbReference type="EC" id="2.1.1.63"/>
    </reaction>
</comment>
<feature type="domain" description="Methylated-DNA-[protein]-cysteine S-methyltransferase DNA binding" evidence="10">
    <location>
        <begin position="99"/>
        <end position="177"/>
    </location>
</feature>
<comment type="catalytic activity">
    <reaction evidence="1">
        <text>a 4-O-methyl-thymidine in DNA + L-cysteinyl-[protein] = a thymidine in DNA + S-methyl-L-cysteinyl-[protein]</text>
        <dbReference type="Rhea" id="RHEA:53428"/>
        <dbReference type="Rhea" id="RHEA-COMP:10131"/>
        <dbReference type="Rhea" id="RHEA-COMP:10132"/>
        <dbReference type="Rhea" id="RHEA-COMP:13555"/>
        <dbReference type="Rhea" id="RHEA-COMP:13556"/>
        <dbReference type="ChEBI" id="CHEBI:29950"/>
        <dbReference type="ChEBI" id="CHEBI:82612"/>
        <dbReference type="ChEBI" id="CHEBI:137386"/>
        <dbReference type="ChEBI" id="CHEBI:137387"/>
        <dbReference type="EC" id="2.1.1.63"/>
    </reaction>
</comment>
<evidence type="ECO:0000256" key="3">
    <source>
        <dbReference type="ARBA" id="ARBA00011918"/>
    </source>
</evidence>
<keyword evidence="12" id="KW-1185">Reference proteome</keyword>
<evidence type="ECO:0000256" key="8">
    <source>
        <dbReference type="ARBA" id="ARBA00049348"/>
    </source>
</evidence>
<feature type="region of interest" description="Disordered" evidence="9">
    <location>
        <begin position="15"/>
        <end position="57"/>
    </location>
</feature>
<evidence type="ECO:0000256" key="9">
    <source>
        <dbReference type="SAM" id="MobiDB-lite"/>
    </source>
</evidence>
<dbReference type="FunFam" id="1.10.10.10:FF:000214">
    <property type="entry name" value="Methylated-DNA--protein-cysteine methyltransferase"/>
    <property type="match status" value="1"/>
</dbReference>
<dbReference type="EC" id="2.1.1.63" evidence="3"/>
<dbReference type="GO" id="GO:0032259">
    <property type="term" value="P:methylation"/>
    <property type="evidence" value="ECO:0007669"/>
    <property type="project" value="UniProtKB-KW"/>
</dbReference>
<reference evidence="11 12" key="1">
    <citation type="submission" date="2019-10" db="EMBL/GenBank/DDBJ databases">
        <title>Comparative genomics of sulfur disproportionating microorganisms.</title>
        <authorList>
            <person name="Ward L.M."/>
            <person name="Bertran E."/>
            <person name="Johnston D."/>
        </authorList>
    </citation>
    <scope>NUCLEOTIDE SEQUENCE [LARGE SCALE GENOMIC DNA]</scope>
    <source>
        <strain evidence="11 12">DSM 14055</strain>
    </source>
</reference>
<dbReference type="CDD" id="cd06445">
    <property type="entry name" value="ATase"/>
    <property type="match status" value="1"/>
</dbReference>
<keyword evidence="4 11" id="KW-0489">Methyltransferase</keyword>
<keyword evidence="6" id="KW-0227">DNA damage</keyword>
<comment type="similarity">
    <text evidence="2">Belongs to the MGMT family.</text>
</comment>
<evidence type="ECO:0000256" key="5">
    <source>
        <dbReference type="ARBA" id="ARBA00022679"/>
    </source>
</evidence>
<dbReference type="PROSITE" id="PS00374">
    <property type="entry name" value="MGMT"/>
    <property type="match status" value="1"/>
</dbReference>
<dbReference type="InterPro" id="IPR036217">
    <property type="entry name" value="MethylDNA_cys_MeTrfase_DNAb"/>
</dbReference>
<evidence type="ECO:0000256" key="2">
    <source>
        <dbReference type="ARBA" id="ARBA00008711"/>
    </source>
</evidence>
<evidence type="ECO:0000259" key="10">
    <source>
        <dbReference type="Pfam" id="PF01035"/>
    </source>
</evidence>
<dbReference type="Pfam" id="PF01035">
    <property type="entry name" value="DNA_binding_1"/>
    <property type="match status" value="1"/>
</dbReference>
<dbReference type="InterPro" id="IPR001497">
    <property type="entry name" value="MethylDNA_cys_MeTrfase_AS"/>
</dbReference>
<dbReference type="PANTHER" id="PTHR10815">
    <property type="entry name" value="METHYLATED-DNA--PROTEIN-CYSTEINE METHYLTRANSFERASE"/>
    <property type="match status" value="1"/>
</dbReference>
<evidence type="ECO:0000256" key="7">
    <source>
        <dbReference type="ARBA" id="ARBA00023204"/>
    </source>
</evidence>
<evidence type="ECO:0000313" key="11">
    <source>
        <dbReference type="EMBL" id="MQL51167.1"/>
    </source>
</evidence>
<dbReference type="AlphaFoldDB" id="A0A6N7INJ4"/>
<dbReference type="NCBIfam" id="TIGR00589">
    <property type="entry name" value="ogt"/>
    <property type="match status" value="1"/>
</dbReference>
<dbReference type="Proteomes" id="UP000441717">
    <property type="component" value="Unassembled WGS sequence"/>
</dbReference>
<evidence type="ECO:0000256" key="4">
    <source>
        <dbReference type="ARBA" id="ARBA00022603"/>
    </source>
</evidence>
<dbReference type="GO" id="GO:0006281">
    <property type="term" value="P:DNA repair"/>
    <property type="evidence" value="ECO:0007669"/>
    <property type="project" value="UniProtKB-KW"/>
</dbReference>
<accession>A0A6N7INJ4</accession>
<dbReference type="InterPro" id="IPR036388">
    <property type="entry name" value="WH-like_DNA-bd_sf"/>
</dbReference>
<sequence length="191" mass="20320">MAVKEVLPAAGRRFRKNPGIVPRPGEGCCPSQSDQVSESGAEYGSEGTTDGHPEGTETSHRLIIERSVALLAGGLERYFQGRPVSFLNIAVDLSPYPLFFARVLEFVRHIGYGQLWSYGQVAAAVGRPGAARAVGNALAANLVPLVIPCHRVIARDGSLGGFGGGLPLKRRLLELEGCRPDPAGRYSLKGE</sequence>
<keyword evidence="7" id="KW-0234">DNA repair</keyword>
<dbReference type="Gene3D" id="1.10.10.10">
    <property type="entry name" value="Winged helix-like DNA-binding domain superfamily/Winged helix DNA-binding domain"/>
    <property type="match status" value="1"/>
</dbReference>
<dbReference type="InterPro" id="IPR014048">
    <property type="entry name" value="MethylDNA_cys_MeTrfase_DNA-bd"/>
</dbReference>
<dbReference type="EMBL" id="WHYR01000004">
    <property type="protein sequence ID" value="MQL51167.1"/>
    <property type="molecule type" value="Genomic_DNA"/>
</dbReference>
<protein>
    <recommendedName>
        <fullName evidence="3">methylated-DNA--[protein]-cysteine S-methyltransferase</fullName>
        <ecNumber evidence="3">2.1.1.63</ecNumber>
    </recommendedName>
</protein>
<proteinExistence type="inferred from homology"/>
<organism evidence="11 12">
    <name type="scientific">Desulfofundulus thermobenzoicus</name>
    <dbReference type="NCBI Taxonomy" id="29376"/>
    <lineage>
        <taxon>Bacteria</taxon>
        <taxon>Bacillati</taxon>
        <taxon>Bacillota</taxon>
        <taxon>Clostridia</taxon>
        <taxon>Eubacteriales</taxon>
        <taxon>Peptococcaceae</taxon>
        <taxon>Desulfofundulus</taxon>
    </lineage>
</organism>
<comment type="caution">
    <text evidence="11">The sequence shown here is derived from an EMBL/GenBank/DDBJ whole genome shotgun (WGS) entry which is preliminary data.</text>
</comment>